<organism evidence="2 3">
    <name type="scientific">Penicillium cinerascens</name>
    <dbReference type="NCBI Taxonomy" id="70096"/>
    <lineage>
        <taxon>Eukaryota</taxon>
        <taxon>Fungi</taxon>
        <taxon>Dikarya</taxon>
        <taxon>Ascomycota</taxon>
        <taxon>Pezizomycotina</taxon>
        <taxon>Eurotiomycetes</taxon>
        <taxon>Eurotiomycetidae</taxon>
        <taxon>Eurotiales</taxon>
        <taxon>Aspergillaceae</taxon>
        <taxon>Penicillium</taxon>
    </lineage>
</organism>
<comment type="caution">
    <text evidence="2">The sequence shown here is derived from an EMBL/GenBank/DDBJ whole genome shotgun (WGS) entry which is preliminary data.</text>
</comment>
<dbReference type="GeneID" id="83180289"/>
<accession>A0A9W9MPD4</accession>
<dbReference type="Proteomes" id="UP001150904">
    <property type="component" value="Unassembled WGS sequence"/>
</dbReference>
<gene>
    <name evidence="2" type="ORF">N7498_005926</name>
</gene>
<reference evidence="2" key="1">
    <citation type="submission" date="2022-12" db="EMBL/GenBank/DDBJ databases">
        <authorList>
            <person name="Petersen C."/>
        </authorList>
    </citation>
    <scope>NUCLEOTIDE SEQUENCE</scope>
    <source>
        <strain evidence="2">IBT 15544</strain>
    </source>
</reference>
<keyword evidence="3" id="KW-1185">Reference proteome</keyword>
<sequence length="408" mass="46239">MLTQILHLDNTGSSFHQVPLIEQLIQSLPKCLRRQPRLSLGRIRSSGLCEVHKRLNADLMTDSLSLVQSEVTTRFRQLDVYPELVPPVERDILARLRALQGMWTKPSMNNPVAPNALPYQINGCPACILARIAADSEIIRDLRVVLQSRTRTRKNHRAPTLMVFVDECIRQFGDDEADKLFGTASNLAFQMKITRKACVKARYRDNKHSHRHMRKSCVDRRHHNRNSDGAVDIPDYRRSHVPSIGVIQEGNIASHHSKSSLARVSLYEPSPGANNSTASVHSWGDVKRQLSMVKTCRQIANETSYSRATSVPEARVAPLRISKVESRFEEQSQTRTKVPQRYDYHEHERSVSHYSSSDYWTDASLDSDDDDAAPEIQPHPRSQSFASRKQPEAAMTTWSLVCGQGNMI</sequence>
<dbReference type="RefSeq" id="XP_058309526.1">
    <property type="nucleotide sequence ID" value="XM_058452988.1"/>
</dbReference>
<name>A0A9W9MPD4_9EURO</name>
<evidence type="ECO:0000313" key="2">
    <source>
        <dbReference type="EMBL" id="KAJ5205047.1"/>
    </source>
</evidence>
<dbReference type="OrthoDB" id="3786931at2759"/>
<protein>
    <submittedName>
        <fullName evidence="2">Uncharacterized protein</fullName>
    </submittedName>
</protein>
<evidence type="ECO:0000313" key="3">
    <source>
        <dbReference type="Proteomes" id="UP001150904"/>
    </source>
</evidence>
<feature type="compositionally biased region" description="Basic and acidic residues" evidence="1">
    <location>
        <begin position="340"/>
        <end position="351"/>
    </location>
</feature>
<evidence type="ECO:0000256" key="1">
    <source>
        <dbReference type="SAM" id="MobiDB-lite"/>
    </source>
</evidence>
<reference evidence="2" key="2">
    <citation type="journal article" date="2023" name="IMA Fungus">
        <title>Comparative genomic study of the Penicillium genus elucidates a diverse pangenome and 15 lateral gene transfer events.</title>
        <authorList>
            <person name="Petersen C."/>
            <person name="Sorensen T."/>
            <person name="Nielsen M.R."/>
            <person name="Sondergaard T.E."/>
            <person name="Sorensen J.L."/>
            <person name="Fitzpatrick D.A."/>
            <person name="Frisvad J.C."/>
            <person name="Nielsen K.L."/>
        </authorList>
    </citation>
    <scope>NUCLEOTIDE SEQUENCE</scope>
    <source>
        <strain evidence="2">IBT 15544</strain>
    </source>
</reference>
<feature type="region of interest" description="Disordered" evidence="1">
    <location>
        <begin position="326"/>
        <end position="391"/>
    </location>
</feature>
<dbReference type="AlphaFoldDB" id="A0A9W9MPD4"/>
<feature type="compositionally biased region" description="Basic residues" evidence="1">
    <location>
        <begin position="209"/>
        <end position="224"/>
    </location>
</feature>
<dbReference type="EMBL" id="JAPQKR010000012">
    <property type="protein sequence ID" value="KAJ5205047.1"/>
    <property type="molecule type" value="Genomic_DNA"/>
</dbReference>
<proteinExistence type="predicted"/>
<feature type="region of interest" description="Disordered" evidence="1">
    <location>
        <begin position="209"/>
        <end position="235"/>
    </location>
</feature>